<dbReference type="PROSITE" id="PS51462">
    <property type="entry name" value="NUDIX"/>
    <property type="match status" value="1"/>
</dbReference>
<sequence length="167" mass="19168">MSGGFEVKLHRAFGCYGILTWHDDLIVIRKHGGPYTHRFDLPGGSLDGPEDLAACVLREFHEETGVRATIERQLGTVSFDYPWIYKHWDHNQHLAVFYQLQAPETALLQHPVQFIGQDSLGAQTMKLSELSENNASPLVLWARDYLQTGLVNMTARHYPNWETYENR</sequence>
<dbReference type="Pfam" id="PF00293">
    <property type="entry name" value="NUDIX"/>
    <property type="match status" value="1"/>
</dbReference>
<dbReference type="Proteomes" id="UP000388452">
    <property type="component" value="Chromosome"/>
</dbReference>
<evidence type="ECO:0000256" key="1">
    <source>
        <dbReference type="ARBA" id="ARBA00005582"/>
    </source>
</evidence>
<dbReference type="PROSITE" id="PS00893">
    <property type="entry name" value="NUDIX_BOX"/>
    <property type="match status" value="1"/>
</dbReference>
<dbReference type="Gene3D" id="3.90.79.10">
    <property type="entry name" value="Nucleoside Triphosphate Pyrophosphohydrolase"/>
    <property type="match status" value="1"/>
</dbReference>
<proteinExistence type="inferred from homology"/>
<dbReference type="AlphaFoldDB" id="A0A5P8JQZ6"/>
<evidence type="ECO:0000313" key="5">
    <source>
        <dbReference type="Proteomes" id="UP000388452"/>
    </source>
</evidence>
<dbReference type="InterPro" id="IPR020084">
    <property type="entry name" value="NUDIX_hydrolase_CS"/>
</dbReference>
<dbReference type="EMBL" id="CP045068">
    <property type="protein sequence ID" value="QFQ91476.1"/>
    <property type="molecule type" value="Genomic_DNA"/>
</dbReference>
<dbReference type="InterPro" id="IPR000086">
    <property type="entry name" value="NUDIX_hydrolase_dom"/>
</dbReference>
<name>A0A5P8JQZ6_9LACO</name>
<evidence type="ECO:0000256" key="2">
    <source>
        <dbReference type="ARBA" id="ARBA00022801"/>
    </source>
</evidence>
<keyword evidence="2" id="KW-0378">Hydrolase</keyword>
<evidence type="ECO:0000259" key="3">
    <source>
        <dbReference type="PROSITE" id="PS51462"/>
    </source>
</evidence>
<comment type="similarity">
    <text evidence="1">Belongs to the Nudix hydrolase family.</text>
</comment>
<accession>A0A5P8JQZ6</accession>
<dbReference type="SUPFAM" id="SSF55811">
    <property type="entry name" value="Nudix"/>
    <property type="match status" value="1"/>
</dbReference>
<evidence type="ECO:0000313" key="4">
    <source>
        <dbReference type="EMBL" id="QFQ91476.1"/>
    </source>
</evidence>
<gene>
    <name evidence="4" type="ORF">LM010_08590</name>
</gene>
<organism evidence="4 5">
    <name type="scientific">Lacticaseibacillus manihotivorans</name>
    <dbReference type="NCBI Taxonomy" id="88233"/>
    <lineage>
        <taxon>Bacteria</taxon>
        <taxon>Bacillati</taxon>
        <taxon>Bacillota</taxon>
        <taxon>Bacilli</taxon>
        <taxon>Lactobacillales</taxon>
        <taxon>Lactobacillaceae</taxon>
        <taxon>Lacticaseibacillus</taxon>
    </lineage>
</organism>
<dbReference type="PANTHER" id="PTHR43736">
    <property type="entry name" value="ADP-RIBOSE PYROPHOSPHATASE"/>
    <property type="match status" value="1"/>
</dbReference>
<feature type="domain" description="Nudix hydrolase" evidence="3">
    <location>
        <begin position="8"/>
        <end position="147"/>
    </location>
</feature>
<dbReference type="InterPro" id="IPR015797">
    <property type="entry name" value="NUDIX_hydrolase-like_dom_sf"/>
</dbReference>
<dbReference type="PANTHER" id="PTHR43736:SF1">
    <property type="entry name" value="DIHYDRONEOPTERIN TRIPHOSPHATE DIPHOSPHATASE"/>
    <property type="match status" value="1"/>
</dbReference>
<dbReference type="GO" id="GO:0016787">
    <property type="term" value="F:hydrolase activity"/>
    <property type="evidence" value="ECO:0007669"/>
    <property type="project" value="UniProtKB-KW"/>
</dbReference>
<reference evidence="4 5" key="1">
    <citation type="submission" date="2019-10" db="EMBL/GenBank/DDBJ databases">
        <title>Genome sequencing of Lactobacillus manihotivorans.</title>
        <authorList>
            <person name="Kim K."/>
        </authorList>
    </citation>
    <scope>NUCLEOTIDE SEQUENCE [LARGE SCALE GENOMIC DNA]</scope>
    <source>
        <strain evidence="4 5">LM010</strain>
    </source>
</reference>
<protein>
    <submittedName>
        <fullName evidence="4">NUDIX domain-containing protein</fullName>
    </submittedName>
</protein>